<comment type="caution">
    <text evidence="1">The sequence shown here is derived from an EMBL/GenBank/DDBJ whole genome shotgun (WGS) entry which is preliminary data.</text>
</comment>
<name>A0ACC0AZI7_CATRO</name>
<keyword evidence="2" id="KW-1185">Reference proteome</keyword>
<dbReference type="Proteomes" id="UP001060085">
    <property type="component" value="Linkage Group LG04"/>
</dbReference>
<gene>
    <name evidence="1" type="ORF">M9H77_15573</name>
</gene>
<organism evidence="1 2">
    <name type="scientific">Catharanthus roseus</name>
    <name type="common">Madagascar periwinkle</name>
    <name type="synonym">Vinca rosea</name>
    <dbReference type="NCBI Taxonomy" id="4058"/>
    <lineage>
        <taxon>Eukaryota</taxon>
        <taxon>Viridiplantae</taxon>
        <taxon>Streptophyta</taxon>
        <taxon>Embryophyta</taxon>
        <taxon>Tracheophyta</taxon>
        <taxon>Spermatophyta</taxon>
        <taxon>Magnoliopsida</taxon>
        <taxon>eudicotyledons</taxon>
        <taxon>Gunneridae</taxon>
        <taxon>Pentapetalae</taxon>
        <taxon>asterids</taxon>
        <taxon>lamiids</taxon>
        <taxon>Gentianales</taxon>
        <taxon>Apocynaceae</taxon>
        <taxon>Rauvolfioideae</taxon>
        <taxon>Vinceae</taxon>
        <taxon>Catharanthinae</taxon>
        <taxon>Catharanthus</taxon>
    </lineage>
</organism>
<accession>A0ACC0AZI7</accession>
<reference evidence="2" key="1">
    <citation type="journal article" date="2023" name="Nat. Plants">
        <title>Single-cell RNA sequencing provides a high-resolution roadmap for understanding the multicellular compartmentation of specialized metabolism.</title>
        <authorList>
            <person name="Sun S."/>
            <person name="Shen X."/>
            <person name="Li Y."/>
            <person name="Li Y."/>
            <person name="Wang S."/>
            <person name="Li R."/>
            <person name="Zhang H."/>
            <person name="Shen G."/>
            <person name="Guo B."/>
            <person name="Wei J."/>
            <person name="Xu J."/>
            <person name="St-Pierre B."/>
            <person name="Chen S."/>
            <person name="Sun C."/>
        </authorList>
    </citation>
    <scope>NUCLEOTIDE SEQUENCE [LARGE SCALE GENOMIC DNA]</scope>
</reference>
<evidence type="ECO:0000313" key="2">
    <source>
        <dbReference type="Proteomes" id="UP001060085"/>
    </source>
</evidence>
<protein>
    <submittedName>
        <fullName evidence="1">Uncharacterized protein</fullName>
    </submittedName>
</protein>
<evidence type="ECO:0000313" key="1">
    <source>
        <dbReference type="EMBL" id="KAI5665720.1"/>
    </source>
</evidence>
<proteinExistence type="predicted"/>
<dbReference type="EMBL" id="CM044704">
    <property type="protein sequence ID" value="KAI5665720.1"/>
    <property type="molecule type" value="Genomic_DNA"/>
</dbReference>
<sequence length="117" mass="13239">MGSRPRKSYTNTAVPERRTRRRSQSHRNRVCSKPQKISRTIDGNNGGVASVSDKLEALKNLVPVHIDEGEDIKADELFRETADYIVLLRTQILVLQKLINFYGCPSSNQDDQNQNAV</sequence>